<evidence type="ECO:0000313" key="1">
    <source>
        <dbReference type="EMBL" id="BDU77048.1"/>
    </source>
</evidence>
<evidence type="ECO:0000313" key="2">
    <source>
        <dbReference type="Proteomes" id="UP001228113"/>
    </source>
</evidence>
<dbReference type="Proteomes" id="UP001228113">
    <property type="component" value="Chromosome"/>
</dbReference>
<name>A0AA48KG37_9BACT</name>
<accession>A0AA48KG37</accession>
<dbReference type="KEGG" id="msea:METESE_20060"/>
<proteinExistence type="predicted"/>
<sequence>MNIRWKHGAWAVPLALGLLLPGCSGGNDHGGVQASRRCRVLLALDPYATQVPVQGLDLTFRVPEGVTVAAWQDGALVQGALVAGPDLPANRLLVGRWTPGTREVRLTVGTAPSAAWQGTFAQVEVTVPPGVSTQALGTEAARSCTLVAATGLAPDTRSPLALTPAVRMKVTAKDTDSLSGGVPVI</sequence>
<dbReference type="AlphaFoldDB" id="A0AA48KG37"/>
<organism evidence="1 2">
    <name type="scientific">Mesoterricola sediminis</name>
    <dbReference type="NCBI Taxonomy" id="2927980"/>
    <lineage>
        <taxon>Bacteria</taxon>
        <taxon>Pseudomonadati</taxon>
        <taxon>Acidobacteriota</taxon>
        <taxon>Holophagae</taxon>
        <taxon>Holophagales</taxon>
        <taxon>Holophagaceae</taxon>
        <taxon>Mesoterricola</taxon>
    </lineage>
</organism>
<keyword evidence="2" id="KW-1185">Reference proteome</keyword>
<protein>
    <submittedName>
        <fullName evidence="1">Uncharacterized protein</fullName>
    </submittedName>
</protein>
<dbReference type="EMBL" id="AP027081">
    <property type="protein sequence ID" value="BDU77048.1"/>
    <property type="molecule type" value="Genomic_DNA"/>
</dbReference>
<reference evidence="1" key="1">
    <citation type="journal article" date="2023" name="Int. J. Syst. Evol. Microbiol.">
        <title>Mesoterricola silvestris gen. nov., sp. nov., Mesoterricola sediminis sp. nov., Geothrix oryzae sp. nov., Geothrix edaphica sp. nov., Geothrix rubra sp. nov., and Geothrix limicola sp. nov., six novel members of Acidobacteriota isolated from soils.</title>
        <authorList>
            <person name="Itoh H."/>
            <person name="Sugisawa Y."/>
            <person name="Mise K."/>
            <person name="Xu Z."/>
            <person name="Kuniyasu M."/>
            <person name="Ushijima N."/>
            <person name="Kawano K."/>
            <person name="Kobayashi E."/>
            <person name="Shiratori Y."/>
            <person name="Masuda Y."/>
            <person name="Senoo K."/>
        </authorList>
    </citation>
    <scope>NUCLEOTIDE SEQUENCE</scope>
    <source>
        <strain evidence="1">W786</strain>
    </source>
</reference>
<dbReference type="RefSeq" id="WP_243330373.1">
    <property type="nucleotide sequence ID" value="NZ_AP027081.1"/>
</dbReference>
<gene>
    <name evidence="1" type="ORF">METESE_20060</name>
</gene>